<dbReference type="InterPro" id="IPR000209">
    <property type="entry name" value="Peptidase_S8/S53_dom"/>
</dbReference>
<evidence type="ECO:0000256" key="7">
    <source>
        <dbReference type="PROSITE-ProRule" id="PRU01240"/>
    </source>
</evidence>
<dbReference type="PROSITE" id="PS51892">
    <property type="entry name" value="SUBTILASE"/>
    <property type="match status" value="1"/>
</dbReference>
<evidence type="ECO:0000256" key="1">
    <source>
        <dbReference type="ARBA" id="ARBA00004613"/>
    </source>
</evidence>
<keyword evidence="6 7" id="KW-0720">Serine protease</keyword>
<evidence type="ECO:0000256" key="9">
    <source>
        <dbReference type="SAM" id="SignalP"/>
    </source>
</evidence>
<dbReference type="InterPro" id="IPR054399">
    <property type="entry name" value="Fervidolysin-like_N_prodom"/>
</dbReference>
<dbReference type="Pfam" id="PF22148">
    <property type="entry name" value="Fervidolysin_NPro-like"/>
    <property type="match status" value="1"/>
</dbReference>
<dbReference type="InterPro" id="IPR036852">
    <property type="entry name" value="Peptidase_S8/S53_dom_sf"/>
</dbReference>
<protein>
    <submittedName>
        <fullName evidence="12">Thermitase</fullName>
        <ecNumber evidence="12">3.4.21.66</ecNumber>
    </submittedName>
</protein>
<dbReference type="PROSITE" id="PS00137">
    <property type="entry name" value="SUBTILASE_HIS"/>
    <property type="match status" value="1"/>
</dbReference>
<feature type="chain" id="PRO_5046903976" evidence="9">
    <location>
        <begin position="26"/>
        <end position="389"/>
    </location>
</feature>
<keyword evidence="9" id="KW-0732">Signal</keyword>
<keyword evidence="4 7" id="KW-0645">Protease</keyword>
<comment type="subcellular location">
    <subcellularLocation>
        <location evidence="1">Secreted</location>
    </subcellularLocation>
</comment>
<dbReference type="PRINTS" id="PR00723">
    <property type="entry name" value="SUBTILISIN"/>
</dbReference>
<feature type="signal peptide" evidence="9">
    <location>
        <begin position="1"/>
        <end position="25"/>
    </location>
</feature>
<sequence>MKRLLMLLAVFLLAVALVLPSAASATPEVKAEPNYVPDELIVKFKPGIAGQAKSSIHAQEEAKVVSRNHAVGLEVVKLEKGQSVQKAIQAYEKNPNVEYAEPNYIVKVDWTPNDPAFSTQQWGPQRIQAPRAWDITRSSSNIRIAVIDTGVQYNHPDLSGKVIRGYNFVERNWNPYDGNGHGTHVAGIAAAITNNGIGMAGMAPNARIFAVRVLNNSGSGTLANVVNGITHAADNGSHVINLSLGSTSGASSLESAVNYAWNRGSVVVAAAGNAGNTSPHYPAYYANALSVAATTSSDAKAWFSTYGTWVDVAAPGHSIYSTFPTNTYRSLSGTSMAAPHVAGLAGLLAAQGRSNSQIRTAIQNSADRISGTGFYWRYGRVNAYRAVTY</sequence>
<dbReference type="SUPFAM" id="SSF52743">
    <property type="entry name" value="Subtilisin-like"/>
    <property type="match status" value="1"/>
</dbReference>
<dbReference type="InterPro" id="IPR023827">
    <property type="entry name" value="Peptidase_S8_Asp-AS"/>
</dbReference>
<dbReference type="CDD" id="cd07484">
    <property type="entry name" value="Peptidases_S8_Thermitase_like"/>
    <property type="match status" value="1"/>
</dbReference>
<evidence type="ECO:0000256" key="3">
    <source>
        <dbReference type="ARBA" id="ARBA00022525"/>
    </source>
</evidence>
<evidence type="ECO:0000256" key="2">
    <source>
        <dbReference type="ARBA" id="ARBA00011073"/>
    </source>
</evidence>
<dbReference type="Pfam" id="PF00082">
    <property type="entry name" value="Peptidase_S8"/>
    <property type="match status" value="1"/>
</dbReference>
<feature type="active site" description="Charge relay system" evidence="7">
    <location>
        <position position="148"/>
    </location>
</feature>
<dbReference type="Proteomes" id="UP001185012">
    <property type="component" value="Unassembled WGS sequence"/>
</dbReference>
<name>A0ABU1IQ32_9BACL</name>
<feature type="active site" description="Charge relay system" evidence="7">
    <location>
        <position position="181"/>
    </location>
</feature>
<keyword evidence="3" id="KW-0964">Secreted</keyword>
<dbReference type="EC" id="3.4.21.66" evidence="12"/>
<gene>
    <name evidence="12" type="ORF">JOE21_002525</name>
</gene>
<reference evidence="12 13" key="1">
    <citation type="submission" date="2023-07" db="EMBL/GenBank/DDBJ databases">
        <title>Genomic Encyclopedia of Type Strains, Phase IV (KMG-IV): sequencing the most valuable type-strain genomes for metagenomic binning, comparative biology and taxonomic classification.</title>
        <authorList>
            <person name="Goeker M."/>
        </authorList>
    </citation>
    <scope>NUCLEOTIDE SEQUENCE [LARGE SCALE GENOMIC DNA]</scope>
    <source>
        <strain evidence="12 13">DSM 45903</strain>
    </source>
</reference>
<dbReference type="Gene3D" id="3.40.50.200">
    <property type="entry name" value="Peptidase S8/S53 domain"/>
    <property type="match status" value="1"/>
</dbReference>
<accession>A0ABU1IQ32</accession>
<feature type="active site" description="Charge relay system" evidence="7">
    <location>
        <position position="335"/>
    </location>
</feature>
<keyword evidence="5 7" id="KW-0378">Hydrolase</keyword>
<keyword evidence="13" id="KW-1185">Reference proteome</keyword>
<dbReference type="InterPro" id="IPR034084">
    <property type="entry name" value="Thermitase-like_dom"/>
</dbReference>
<feature type="domain" description="Fervidolysin-like N-terminal prodomain" evidence="11">
    <location>
        <begin position="27"/>
        <end position="103"/>
    </location>
</feature>
<comment type="similarity">
    <text evidence="2 7 8">Belongs to the peptidase S8 family.</text>
</comment>
<dbReference type="InterPro" id="IPR050131">
    <property type="entry name" value="Peptidase_S8_subtilisin-like"/>
</dbReference>
<feature type="domain" description="Peptidase S8/S53" evidence="10">
    <location>
        <begin position="140"/>
        <end position="373"/>
    </location>
</feature>
<dbReference type="InterPro" id="IPR023828">
    <property type="entry name" value="Peptidase_S8_Ser-AS"/>
</dbReference>
<evidence type="ECO:0000313" key="13">
    <source>
        <dbReference type="Proteomes" id="UP001185012"/>
    </source>
</evidence>
<evidence type="ECO:0000256" key="4">
    <source>
        <dbReference type="ARBA" id="ARBA00022670"/>
    </source>
</evidence>
<dbReference type="PANTHER" id="PTHR43806">
    <property type="entry name" value="PEPTIDASE S8"/>
    <property type="match status" value="1"/>
</dbReference>
<evidence type="ECO:0000256" key="5">
    <source>
        <dbReference type="ARBA" id="ARBA00022801"/>
    </source>
</evidence>
<organism evidence="12 13">
    <name type="scientific">Desmospora profundinema</name>
    <dbReference type="NCBI Taxonomy" id="1571184"/>
    <lineage>
        <taxon>Bacteria</taxon>
        <taxon>Bacillati</taxon>
        <taxon>Bacillota</taxon>
        <taxon>Bacilli</taxon>
        <taxon>Bacillales</taxon>
        <taxon>Thermoactinomycetaceae</taxon>
        <taxon>Desmospora</taxon>
    </lineage>
</organism>
<dbReference type="PANTHER" id="PTHR43806:SF11">
    <property type="entry name" value="CEREVISIN-RELATED"/>
    <property type="match status" value="1"/>
</dbReference>
<evidence type="ECO:0000313" key="12">
    <source>
        <dbReference type="EMBL" id="MDR6226518.1"/>
    </source>
</evidence>
<dbReference type="EMBL" id="JAVDQG010000005">
    <property type="protein sequence ID" value="MDR6226518.1"/>
    <property type="molecule type" value="Genomic_DNA"/>
</dbReference>
<dbReference type="GO" id="GO:0016787">
    <property type="term" value="F:hydrolase activity"/>
    <property type="evidence" value="ECO:0007669"/>
    <property type="project" value="UniProtKB-KW"/>
</dbReference>
<evidence type="ECO:0000259" key="11">
    <source>
        <dbReference type="Pfam" id="PF22148"/>
    </source>
</evidence>
<evidence type="ECO:0000256" key="6">
    <source>
        <dbReference type="ARBA" id="ARBA00022825"/>
    </source>
</evidence>
<evidence type="ECO:0000256" key="8">
    <source>
        <dbReference type="RuleBase" id="RU003355"/>
    </source>
</evidence>
<proteinExistence type="inferred from homology"/>
<comment type="caution">
    <text evidence="12">The sequence shown here is derived from an EMBL/GenBank/DDBJ whole genome shotgun (WGS) entry which is preliminary data.</text>
</comment>
<dbReference type="PROSITE" id="PS00138">
    <property type="entry name" value="SUBTILASE_SER"/>
    <property type="match status" value="1"/>
</dbReference>
<dbReference type="PROSITE" id="PS00136">
    <property type="entry name" value="SUBTILASE_ASP"/>
    <property type="match status" value="1"/>
</dbReference>
<evidence type="ECO:0000259" key="10">
    <source>
        <dbReference type="Pfam" id="PF00082"/>
    </source>
</evidence>
<dbReference type="InterPro" id="IPR022398">
    <property type="entry name" value="Peptidase_S8_His-AS"/>
</dbReference>
<dbReference type="InterPro" id="IPR015500">
    <property type="entry name" value="Peptidase_S8_subtilisin-rel"/>
</dbReference>